<dbReference type="Proteomes" id="UP000717585">
    <property type="component" value="Unassembled WGS sequence"/>
</dbReference>
<reference evidence="2" key="1">
    <citation type="submission" date="2021-05" db="EMBL/GenBank/DDBJ databases">
        <title>A free-living protist that lacks canonical eukaryotic 1 DNA replication and segregation systems.</title>
        <authorList>
            <person name="Salas-Leiva D.E."/>
            <person name="Tromer E.C."/>
            <person name="Curtis B.A."/>
            <person name="Jerlstrom-Hultqvist J."/>
            <person name="Kolisko M."/>
            <person name="Yi Z."/>
            <person name="Salas-Leiva J.S."/>
            <person name="Gallot-Lavallee L."/>
            <person name="Kops G.J.P.L."/>
            <person name="Archibald J.M."/>
            <person name="Simpson A.G.B."/>
            <person name="Roger A.J."/>
        </authorList>
    </citation>
    <scope>NUCLEOTIDE SEQUENCE</scope>
    <source>
        <strain evidence="2">BICM</strain>
    </source>
</reference>
<comment type="caution">
    <text evidence="2">The sequence shown here is derived from an EMBL/GenBank/DDBJ whole genome shotgun (WGS) entry which is preliminary data.</text>
</comment>
<organism evidence="2 3">
    <name type="scientific">Carpediemonas membranifera</name>
    <dbReference type="NCBI Taxonomy" id="201153"/>
    <lineage>
        <taxon>Eukaryota</taxon>
        <taxon>Metamonada</taxon>
        <taxon>Carpediemonas-like organisms</taxon>
        <taxon>Carpediemonas</taxon>
    </lineage>
</organism>
<evidence type="ECO:0000256" key="1">
    <source>
        <dbReference type="SAM" id="MobiDB-lite"/>
    </source>
</evidence>
<feature type="region of interest" description="Disordered" evidence="1">
    <location>
        <begin position="1"/>
        <end position="39"/>
    </location>
</feature>
<dbReference type="EMBL" id="JAHDYR010000025">
    <property type="protein sequence ID" value="KAG9393081.1"/>
    <property type="molecule type" value="Genomic_DNA"/>
</dbReference>
<accession>A0A8J6BX44</accession>
<dbReference type="AlphaFoldDB" id="A0A8J6BX44"/>
<evidence type="ECO:0000313" key="2">
    <source>
        <dbReference type="EMBL" id="KAG9393081.1"/>
    </source>
</evidence>
<evidence type="ECO:0000313" key="3">
    <source>
        <dbReference type="Proteomes" id="UP000717585"/>
    </source>
</evidence>
<name>A0A8J6BX44_9EUKA</name>
<sequence>MAKTQQMEASRSAASTPGNAKQPSSQKTTATGSKGRQTFMGTFRRVANDTVKSLDPQTRRELQMATSEAIFLGLEDADGQADRVGHVFHAVTKSLTPKARMKVLQTGARCAVPHLVDQLTDSDSPLRRTGTTSGRVLSAQISDPDSIMWTQLCRKNSVFRTATRVLATSSVAAVEAAVKEAPEQVANPNSLSWKTFDMATREVTSQITAPDSALWSAVSGAGRVGSGVLETRATKLGDSLGAQLASLLGTKTEAKPTEPSVD</sequence>
<keyword evidence="3" id="KW-1185">Reference proteome</keyword>
<protein>
    <submittedName>
        <fullName evidence="2">Uncharacterized protein</fullName>
    </submittedName>
</protein>
<gene>
    <name evidence="2" type="ORF">J8273_3210</name>
</gene>
<proteinExistence type="predicted"/>